<keyword evidence="1" id="KW-0472">Membrane</keyword>
<accession>A0A1Q9C4H2</accession>
<gene>
    <name evidence="2" type="ORF">AK812_SmicGene42075</name>
</gene>
<name>A0A1Q9C4H2_SYMMI</name>
<dbReference type="AlphaFoldDB" id="A0A1Q9C4H2"/>
<evidence type="ECO:0000313" key="2">
    <source>
        <dbReference type="EMBL" id="OLP77823.1"/>
    </source>
</evidence>
<feature type="transmembrane region" description="Helical" evidence="1">
    <location>
        <begin position="40"/>
        <end position="62"/>
    </location>
</feature>
<proteinExistence type="predicted"/>
<evidence type="ECO:0000313" key="3">
    <source>
        <dbReference type="Proteomes" id="UP000186817"/>
    </source>
</evidence>
<reference evidence="2 3" key="1">
    <citation type="submission" date="2016-02" db="EMBL/GenBank/DDBJ databases">
        <title>Genome analysis of coral dinoflagellate symbionts highlights evolutionary adaptations to a symbiotic lifestyle.</title>
        <authorList>
            <person name="Aranda M."/>
            <person name="Li Y."/>
            <person name="Liew Y.J."/>
            <person name="Baumgarten S."/>
            <person name="Simakov O."/>
            <person name="Wilson M."/>
            <person name="Piel J."/>
            <person name="Ashoor H."/>
            <person name="Bougouffa S."/>
            <person name="Bajic V.B."/>
            <person name="Ryu T."/>
            <person name="Ravasi T."/>
            <person name="Bayer T."/>
            <person name="Micklem G."/>
            <person name="Kim H."/>
            <person name="Bhak J."/>
            <person name="Lajeunesse T.C."/>
            <person name="Voolstra C.R."/>
        </authorList>
    </citation>
    <scope>NUCLEOTIDE SEQUENCE [LARGE SCALE GENOMIC DNA]</scope>
    <source>
        <strain evidence="2 3">CCMP2467</strain>
    </source>
</reference>
<organism evidence="2 3">
    <name type="scientific">Symbiodinium microadriaticum</name>
    <name type="common">Dinoflagellate</name>
    <name type="synonym">Zooxanthella microadriatica</name>
    <dbReference type="NCBI Taxonomy" id="2951"/>
    <lineage>
        <taxon>Eukaryota</taxon>
        <taxon>Sar</taxon>
        <taxon>Alveolata</taxon>
        <taxon>Dinophyceae</taxon>
        <taxon>Suessiales</taxon>
        <taxon>Symbiodiniaceae</taxon>
        <taxon>Symbiodinium</taxon>
    </lineage>
</organism>
<dbReference type="OrthoDB" id="446093at2759"/>
<sequence>MSKYCVPAWSREGLPCPHGEKVLLPLSTFTMPSSSTGLDWLAAAFCTLPFDWVLVVLLRGWLVRGLWELALGLLILVAYIVLVALQSGLLHEPRPAASCLCSCGMPSGHAVVCMSLMTFLWCELCSRKGPAPPQRCGFCALDFHLLADALVGVRHGFLGSLLFAA</sequence>
<dbReference type="InterPro" id="IPR036938">
    <property type="entry name" value="PAP2/HPO_sf"/>
</dbReference>
<keyword evidence="1" id="KW-1133">Transmembrane helix</keyword>
<dbReference type="Proteomes" id="UP000186817">
    <property type="component" value="Unassembled WGS sequence"/>
</dbReference>
<dbReference type="SUPFAM" id="SSF48317">
    <property type="entry name" value="Acid phosphatase/Vanadium-dependent haloperoxidase"/>
    <property type="match status" value="1"/>
</dbReference>
<evidence type="ECO:0008006" key="4">
    <source>
        <dbReference type="Google" id="ProtNLM"/>
    </source>
</evidence>
<evidence type="ECO:0000256" key="1">
    <source>
        <dbReference type="SAM" id="Phobius"/>
    </source>
</evidence>
<keyword evidence="3" id="KW-1185">Reference proteome</keyword>
<feature type="transmembrane region" description="Helical" evidence="1">
    <location>
        <begin position="69"/>
        <end position="89"/>
    </location>
</feature>
<keyword evidence="1" id="KW-0812">Transmembrane</keyword>
<protein>
    <recommendedName>
        <fullName evidence="4">Dolichyldiphosphatase</fullName>
    </recommendedName>
</protein>
<dbReference type="EMBL" id="LSRX01001705">
    <property type="protein sequence ID" value="OLP77823.1"/>
    <property type="molecule type" value="Genomic_DNA"/>
</dbReference>
<comment type="caution">
    <text evidence="2">The sequence shown here is derived from an EMBL/GenBank/DDBJ whole genome shotgun (WGS) entry which is preliminary data.</text>
</comment>